<sequence>MNLIDEDKVKNKSVAVAVTHDHAHVFLLNDESTAPIAIIRRAEPENIHVGSAEAHHGHASENGEVNYFADLSAHIQNASSVLLLGHGTGKANAAERFSHYLRDHQKAIAIKVLALETVNLPALSNGEIVHEAHRKWRELVSRT</sequence>
<protein>
    <submittedName>
        <fullName evidence="1">Unannotated protein</fullName>
    </submittedName>
</protein>
<evidence type="ECO:0000313" key="1">
    <source>
        <dbReference type="EMBL" id="CAB4641298.1"/>
    </source>
</evidence>
<proteinExistence type="predicted"/>
<accession>A0A6J6JXR1</accession>
<dbReference type="EMBL" id="CAEZVQ010000153">
    <property type="protein sequence ID" value="CAB4641298.1"/>
    <property type="molecule type" value="Genomic_DNA"/>
</dbReference>
<organism evidence="1">
    <name type="scientific">freshwater metagenome</name>
    <dbReference type="NCBI Taxonomy" id="449393"/>
    <lineage>
        <taxon>unclassified sequences</taxon>
        <taxon>metagenomes</taxon>
        <taxon>ecological metagenomes</taxon>
    </lineage>
</organism>
<dbReference type="EMBL" id="CAEZWV010000013">
    <property type="protein sequence ID" value="CAB4671110.1"/>
    <property type="molecule type" value="Genomic_DNA"/>
</dbReference>
<evidence type="ECO:0000313" key="2">
    <source>
        <dbReference type="EMBL" id="CAB4671110.1"/>
    </source>
</evidence>
<gene>
    <name evidence="1" type="ORF">UFOPK2086_01015</name>
    <name evidence="2" type="ORF">UFOPK2295_00808</name>
</gene>
<reference evidence="1" key="1">
    <citation type="submission" date="2020-05" db="EMBL/GenBank/DDBJ databases">
        <authorList>
            <person name="Chiriac C."/>
            <person name="Salcher M."/>
            <person name="Ghai R."/>
            <person name="Kavagutti S V."/>
        </authorList>
    </citation>
    <scope>NUCLEOTIDE SEQUENCE</scope>
</reference>
<dbReference type="SUPFAM" id="SSF53137">
    <property type="entry name" value="Translational machinery components"/>
    <property type="match status" value="1"/>
</dbReference>
<dbReference type="AlphaFoldDB" id="A0A6J6JXR1"/>
<name>A0A6J6JXR1_9ZZZZ</name>